<protein>
    <submittedName>
        <fullName evidence="1">Uncharacterized protein</fullName>
    </submittedName>
</protein>
<dbReference type="AlphaFoldDB" id="A0AAD7DBK1"/>
<accession>A0AAD7DBK1</accession>
<sequence>LADDESGPTWYSISKGTFIGVTLSNHMALAATVGISGSHMKGYRTQALALAAFNEMQQFGLLGVIPK</sequence>
<name>A0AAD7DBK1_9AGAR</name>
<evidence type="ECO:0000313" key="1">
    <source>
        <dbReference type="EMBL" id="KAJ7687790.1"/>
    </source>
</evidence>
<feature type="non-terminal residue" evidence="1">
    <location>
        <position position="67"/>
    </location>
</feature>
<feature type="non-terminal residue" evidence="1">
    <location>
        <position position="1"/>
    </location>
</feature>
<keyword evidence="2" id="KW-1185">Reference proteome</keyword>
<proteinExistence type="predicted"/>
<gene>
    <name evidence="1" type="ORF">B0H16DRAFT_1221796</name>
</gene>
<reference evidence="1" key="1">
    <citation type="submission" date="2023-03" db="EMBL/GenBank/DDBJ databases">
        <title>Massive genome expansion in bonnet fungi (Mycena s.s.) driven by repeated elements and novel gene families across ecological guilds.</title>
        <authorList>
            <consortium name="Lawrence Berkeley National Laboratory"/>
            <person name="Harder C.B."/>
            <person name="Miyauchi S."/>
            <person name="Viragh M."/>
            <person name="Kuo A."/>
            <person name="Thoen E."/>
            <person name="Andreopoulos B."/>
            <person name="Lu D."/>
            <person name="Skrede I."/>
            <person name="Drula E."/>
            <person name="Henrissat B."/>
            <person name="Morin E."/>
            <person name="Kohler A."/>
            <person name="Barry K."/>
            <person name="LaButti K."/>
            <person name="Morin E."/>
            <person name="Salamov A."/>
            <person name="Lipzen A."/>
            <person name="Mereny Z."/>
            <person name="Hegedus B."/>
            <person name="Baldrian P."/>
            <person name="Stursova M."/>
            <person name="Weitz H."/>
            <person name="Taylor A."/>
            <person name="Grigoriev I.V."/>
            <person name="Nagy L.G."/>
            <person name="Martin F."/>
            <person name="Kauserud H."/>
        </authorList>
    </citation>
    <scope>NUCLEOTIDE SEQUENCE</scope>
    <source>
        <strain evidence="1">CBHHK182m</strain>
    </source>
</reference>
<comment type="caution">
    <text evidence="1">The sequence shown here is derived from an EMBL/GenBank/DDBJ whole genome shotgun (WGS) entry which is preliminary data.</text>
</comment>
<evidence type="ECO:0000313" key="2">
    <source>
        <dbReference type="Proteomes" id="UP001215598"/>
    </source>
</evidence>
<dbReference type="EMBL" id="JARKIB010001008">
    <property type="protein sequence ID" value="KAJ7687790.1"/>
    <property type="molecule type" value="Genomic_DNA"/>
</dbReference>
<dbReference type="Proteomes" id="UP001215598">
    <property type="component" value="Unassembled WGS sequence"/>
</dbReference>
<organism evidence="1 2">
    <name type="scientific">Mycena metata</name>
    <dbReference type="NCBI Taxonomy" id="1033252"/>
    <lineage>
        <taxon>Eukaryota</taxon>
        <taxon>Fungi</taxon>
        <taxon>Dikarya</taxon>
        <taxon>Basidiomycota</taxon>
        <taxon>Agaricomycotina</taxon>
        <taxon>Agaricomycetes</taxon>
        <taxon>Agaricomycetidae</taxon>
        <taxon>Agaricales</taxon>
        <taxon>Marasmiineae</taxon>
        <taxon>Mycenaceae</taxon>
        <taxon>Mycena</taxon>
    </lineage>
</organism>